<protein>
    <submittedName>
        <fullName evidence="1">Uncharacterized protein</fullName>
    </submittedName>
</protein>
<reference evidence="1 2" key="1">
    <citation type="submission" date="2016-10" db="EMBL/GenBank/DDBJ databases">
        <authorList>
            <person name="de Groot N.N."/>
        </authorList>
    </citation>
    <scope>NUCLEOTIDE SEQUENCE [LARGE SCALE GENOMIC DNA]</scope>
    <source>
        <strain evidence="1 2">CGMCC 1.10238</strain>
    </source>
</reference>
<dbReference type="RefSeq" id="WP_246590536.1">
    <property type="nucleotide sequence ID" value="NZ_CP076607.1"/>
</dbReference>
<name>A0A1H8FAE5_9BACL</name>
<evidence type="ECO:0000313" key="2">
    <source>
        <dbReference type="Proteomes" id="UP000198809"/>
    </source>
</evidence>
<evidence type="ECO:0000313" key="1">
    <source>
        <dbReference type="EMBL" id="SEN28540.1"/>
    </source>
</evidence>
<accession>A0A1H8FAE5</accession>
<dbReference type="Proteomes" id="UP000198809">
    <property type="component" value="Unassembled WGS sequence"/>
</dbReference>
<dbReference type="STRING" id="1333845.SAMN04487895_10143"/>
<proteinExistence type="predicted"/>
<dbReference type="EMBL" id="FODH01000001">
    <property type="protein sequence ID" value="SEN28540.1"/>
    <property type="molecule type" value="Genomic_DNA"/>
</dbReference>
<sequence length="46" mass="5260">MTKNVNVENEVKELKWEPNVNSYVQLIPNIEFSNVDGTSLKLNVLV</sequence>
<gene>
    <name evidence="1" type="ORF">SAMN04487895_10143</name>
</gene>
<dbReference type="AlphaFoldDB" id="A0A1H8FAE5"/>
<organism evidence="1 2">
    <name type="scientific">Paenibacillus sophorae</name>
    <dbReference type="NCBI Taxonomy" id="1333845"/>
    <lineage>
        <taxon>Bacteria</taxon>
        <taxon>Bacillati</taxon>
        <taxon>Bacillota</taxon>
        <taxon>Bacilli</taxon>
        <taxon>Bacillales</taxon>
        <taxon>Paenibacillaceae</taxon>
        <taxon>Paenibacillus</taxon>
    </lineage>
</organism>